<protein>
    <recommendedName>
        <fullName evidence="2">DUF732 domain-containing protein</fullName>
    </recommendedName>
</protein>
<keyword evidence="1" id="KW-0812">Transmembrane</keyword>
<dbReference type="Proteomes" id="UP000295685">
    <property type="component" value="Unassembled WGS sequence"/>
</dbReference>
<dbReference type="AlphaFoldDB" id="A0A4R8SGQ2"/>
<dbReference type="InterPro" id="IPR007969">
    <property type="entry name" value="DUF732"/>
</dbReference>
<evidence type="ECO:0000259" key="2">
    <source>
        <dbReference type="Pfam" id="PF05305"/>
    </source>
</evidence>
<accession>A0A4R8SGQ2</accession>
<evidence type="ECO:0000313" key="5">
    <source>
        <dbReference type="Proteomes" id="UP000294844"/>
    </source>
</evidence>
<dbReference type="EMBL" id="PECM01000008">
    <property type="protein sequence ID" value="TEA05154.1"/>
    <property type="molecule type" value="Genomic_DNA"/>
</dbReference>
<keyword evidence="1" id="KW-1133">Transmembrane helix</keyword>
<sequence>MAASAALAETGVVGAEPMAWTDSDDIDEPEPYDDPVKGNWLISGTVFLATAAIAALASGGAYVYFRNDRTETPPATERVGTPSTTLVATATPPANTRPSPTLAKLSVVDEEYLADIYSQGLPVSDINRSSLMQIGHETCTTAKKFPTMQIVDLALTISDKRTAYPYDKARIIATSALDHYCPQARPTGAPVVAKTAPNYDQVFVDNMRARNWVIVDPTVMAEHAHYTCLLLNEGNSREFVQQMYAQQTGNDPADAAVFVGTVMSTYPNCPAR</sequence>
<keyword evidence="5" id="KW-1185">Reference proteome</keyword>
<proteinExistence type="predicted"/>
<dbReference type="Proteomes" id="UP000294844">
    <property type="component" value="Unassembled WGS sequence"/>
</dbReference>
<evidence type="ECO:0000256" key="1">
    <source>
        <dbReference type="SAM" id="Phobius"/>
    </source>
</evidence>
<feature type="domain" description="DUF732" evidence="2">
    <location>
        <begin position="200"/>
        <end position="270"/>
    </location>
</feature>
<reference evidence="5 6" key="1">
    <citation type="journal article" date="2019" name="Sci. Rep.">
        <title>Extended insight into the Mycobacterium chelonae-abscessus complex through whole genome sequencing of Mycobacterium salmoniphilum outbreak and Mycobacterium salmoniphilum-like strains.</title>
        <authorList>
            <person name="Behra P.R.K."/>
            <person name="Das S."/>
            <person name="Pettersson B.M.F."/>
            <person name="Shirreff L."/>
            <person name="DuCote T."/>
            <person name="Jacobsson K.G."/>
            <person name="Ennis D.G."/>
            <person name="Kirsebom L.A."/>
        </authorList>
    </citation>
    <scope>NUCLEOTIDE SEQUENCE [LARGE SCALE GENOMIC DNA]</scope>
    <source>
        <strain evidence="4 5">CCUG 60883</strain>
        <strain evidence="3 6">CCUG 60885</strain>
    </source>
</reference>
<evidence type="ECO:0000313" key="6">
    <source>
        <dbReference type="Proteomes" id="UP000295685"/>
    </source>
</evidence>
<feature type="domain" description="DUF732" evidence="2">
    <location>
        <begin position="109"/>
        <end position="183"/>
    </location>
</feature>
<name>A0A4R8SGQ2_9MYCO</name>
<evidence type="ECO:0000313" key="3">
    <source>
        <dbReference type="EMBL" id="TDZ96057.1"/>
    </source>
</evidence>
<dbReference type="Pfam" id="PF05305">
    <property type="entry name" value="DUF732"/>
    <property type="match status" value="2"/>
</dbReference>
<organism evidence="3 6">
    <name type="scientific">Mycobacteroides salmoniphilum</name>
    <dbReference type="NCBI Taxonomy" id="404941"/>
    <lineage>
        <taxon>Bacteria</taxon>
        <taxon>Bacillati</taxon>
        <taxon>Actinomycetota</taxon>
        <taxon>Actinomycetes</taxon>
        <taxon>Mycobacteriales</taxon>
        <taxon>Mycobacteriaceae</taxon>
        <taxon>Mycobacteroides</taxon>
    </lineage>
</organism>
<comment type="caution">
    <text evidence="3">The sequence shown here is derived from an EMBL/GenBank/DDBJ whole genome shotgun (WGS) entry which is preliminary data.</text>
</comment>
<feature type="transmembrane region" description="Helical" evidence="1">
    <location>
        <begin position="40"/>
        <end position="65"/>
    </location>
</feature>
<keyword evidence="1" id="KW-0472">Membrane</keyword>
<dbReference type="EMBL" id="PECK01000003">
    <property type="protein sequence ID" value="TDZ96057.1"/>
    <property type="molecule type" value="Genomic_DNA"/>
</dbReference>
<evidence type="ECO:0000313" key="4">
    <source>
        <dbReference type="EMBL" id="TEA05154.1"/>
    </source>
</evidence>
<gene>
    <name evidence="4" type="ORF">CCUG60883_02454</name>
    <name evidence="3" type="ORF">CCUG60885_02195</name>
</gene>